<proteinExistence type="predicted"/>
<keyword evidence="2" id="KW-1185">Reference proteome</keyword>
<evidence type="ECO:0000313" key="2">
    <source>
        <dbReference type="Proteomes" id="UP001163324"/>
    </source>
</evidence>
<evidence type="ECO:0000313" key="1">
    <source>
        <dbReference type="EMBL" id="KAI9904429.1"/>
    </source>
</evidence>
<reference evidence="1" key="1">
    <citation type="submission" date="2022-10" db="EMBL/GenBank/DDBJ databases">
        <title>Complete Genome of Trichothecium roseum strain YXFP-22015, a Plant Pathogen Isolated from Citrus.</title>
        <authorList>
            <person name="Wang Y."/>
            <person name="Zhu L."/>
        </authorList>
    </citation>
    <scope>NUCLEOTIDE SEQUENCE</scope>
    <source>
        <strain evidence="1">YXFP-22015</strain>
    </source>
</reference>
<dbReference type="Proteomes" id="UP001163324">
    <property type="component" value="Chromosome 1"/>
</dbReference>
<name>A0ACC0VDQ6_9HYPO</name>
<sequence length="1124" mass="120833">MFSLMMNKDKPEQEDKTAIVPASAPQQQAPTLLPSTLARAVSFATRSSSLALRVGTTIGSYSLNTARFTTLSSLELARGVLEGVLVRAGRDVSLLSQSDYAAADAETVLEKSLESLHHAVSQVVFWTSAGFQVTGTAMGTVSDVSSLLLGALDQILGSTDSSRAIASIITLVRREFSNPVTGTGDKVGVMDLMVALSALAYLQQQCRKSIEEERREYEEVIWDVVVLTDGERVDVDDNSLTGGPASNHDHLGPDRVMQRDDAAANMRSVSARTMPWHNGDGDEDVISRLTEQMSTSLSPGATVSISNSVSTTQTITVDIHGQKPSSIPSLPGAEVVETRLASAQEHQQGGDSYRIVYKIQRNKLRNNVLRIQEDSDVTLVDLDDEKDFPTSPTIEDDSAAVSSPAPPRLHIEKEPSGTKETVKGEKKRGPPAGLRPIDIPKGGSRGTGPDSPRSPMSLEENMMALSSPESEATANQKKQRAPLSKPTTRTNAGRPKDATSSKRLTAKKIPPEPKSGEKKPSLKQVLRGSGQSFSTMLNKDAGSSSNENRDKLRPQWKTPGTSSSATALKPSSGKSKALAQHVARHSDPGSIPRSSSRTSYVSISERRRDSMVSQADAWAIDSAGDLRPTTPTIVRTEVSSHDTRGPSYGEPSPGLVPPHRTGHRRLTSRVPSLYSLATNDSQQSLVLASCYQKSAYSASDAMNTLRQAGAVEGTFPSRHLLQNISRYMRFSSACYGSSFLKVMGISTDIPSLRADDETHNDVRHFVHHTESGVVGNVLLASFVDQGGGSNAAGSTDSGVPLVHYISLDHDAKAVVLACRGTLGFEDVLADMTCEYDDLIWRSRAYKVHKGVHASAQRILYGGDGKVLATLQEALSEFPGYGLILCGHSLGGAVASLLGVMLSEPNPHGTGFVTASERHAAARNNGHPDFQVPPGRRIHVFAYGPPGVMASSLNKLTRGLITTVVHGNDLVPHLSLGLLHDFQALASTFNSSSSHPTRSRLRAALLSALQSSLPLPHLTSPSSAGDEHEAWVGPALASLRESLRSQKLMPPGEVFCIESTRVLRRDAFVLEGEAVGRPARRVVLKYVRDVKRRFGEVRFAGSMLVDHSPKGYEEALRRLRLGVVE</sequence>
<organism evidence="1 2">
    <name type="scientific">Trichothecium roseum</name>
    <dbReference type="NCBI Taxonomy" id="47278"/>
    <lineage>
        <taxon>Eukaryota</taxon>
        <taxon>Fungi</taxon>
        <taxon>Dikarya</taxon>
        <taxon>Ascomycota</taxon>
        <taxon>Pezizomycotina</taxon>
        <taxon>Sordariomycetes</taxon>
        <taxon>Hypocreomycetidae</taxon>
        <taxon>Hypocreales</taxon>
        <taxon>Hypocreales incertae sedis</taxon>
        <taxon>Trichothecium</taxon>
    </lineage>
</organism>
<comment type="caution">
    <text evidence="1">The sequence shown here is derived from an EMBL/GenBank/DDBJ whole genome shotgun (WGS) entry which is preliminary data.</text>
</comment>
<protein>
    <submittedName>
        <fullName evidence="1">Uncharacterized protein</fullName>
    </submittedName>
</protein>
<gene>
    <name evidence="1" type="ORF">N3K66_000958</name>
</gene>
<accession>A0ACC0VDQ6</accession>
<dbReference type="EMBL" id="CM047940">
    <property type="protein sequence ID" value="KAI9904429.1"/>
    <property type="molecule type" value="Genomic_DNA"/>
</dbReference>